<evidence type="ECO:0000256" key="2">
    <source>
        <dbReference type="ARBA" id="ARBA00022801"/>
    </source>
</evidence>
<dbReference type="InterPro" id="IPR025696">
    <property type="entry name" value="Beta-barrel_MTR4"/>
</dbReference>
<accession>A0A8K0P9J5</accession>
<evidence type="ECO:0000313" key="7">
    <source>
        <dbReference type="EMBL" id="KAG8235609.1"/>
    </source>
</evidence>
<keyword evidence="8" id="KW-1185">Reference proteome</keyword>
<dbReference type="GO" id="GO:0005634">
    <property type="term" value="C:nucleus"/>
    <property type="evidence" value="ECO:0007669"/>
    <property type="project" value="TreeGrafter"/>
</dbReference>
<dbReference type="Gene3D" id="2.40.30.300">
    <property type="match status" value="1"/>
</dbReference>
<keyword evidence="3" id="KW-0347">Helicase</keyword>
<reference evidence="7" key="1">
    <citation type="submission" date="2013-04" db="EMBL/GenBank/DDBJ databases">
        <authorList>
            <person name="Qu J."/>
            <person name="Murali S.C."/>
            <person name="Bandaranaike D."/>
            <person name="Bellair M."/>
            <person name="Blankenburg K."/>
            <person name="Chao H."/>
            <person name="Dinh H."/>
            <person name="Doddapaneni H."/>
            <person name="Downs B."/>
            <person name="Dugan-Rocha S."/>
            <person name="Elkadiri S."/>
            <person name="Gnanaolivu R.D."/>
            <person name="Hernandez B."/>
            <person name="Javaid M."/>
            <person name="Jayaseelan J.C."/>
            <person name="Lee S."/>
            <person name="Li M."/>
            <person name="Ming W."/>
            <person name="Munidasa M."/>
            <person name="Muniz J."/>
            <person name="Nguyen L."/>
            <person name="Ongeri F."/>
            <person name="Osuji N."/>
            <person name="Pu L.-L."/>
            <person name="Puazo M."/>
            <person name="Qu C."/>
            <person name="Quiroz J."/>
            <person name="Raj R."/>
            <person name="Weissenberger G."/>
            <person name="Xin Y."/>
            <person name="Zou X."/>
            <person name="Han Y."/>
            <person name="Richards S."/>
            <person name="Worley K."/>
            <person name="Muzny D."/>
            <person name="Gibbs R."/>
        </authorList>
    </citation>
    <scope>NUCLEOTIDE SEQUENCE</scope>
    <source>
        <strain evidence="7">Sampled in the wild</strain>
    </source>
</reference>
<keyword evidence="4" id="KW-0067">ATP-binding</keyword>
<name>A0A8K0P9J5_LADFU</name>
<dbReference type="AlphaFoldDB" id="A0A8K0P9J5"/>
<dbReference type="PANTHER" id="PTHR12131">
    <property type="entry name" value="ATP-DEPENDENT RNA AND DNA HELICASE"/>
    <property type="match status" value="1"/>
</dbReference>
<evidence type="ECO:0000256" key="4">
    <source>
        <dbReference type="ARBA" id="ARBA00022840"/>
    </source>
</evidence>
<dbReference type="Pfam" id="PF13234">
    <property type="entry name" value="MTR4_beta-barrel"/>
    <property type="match status" value="1"/>
</dbReference>
<dbReference type="InterPro" id="IPR050699">
    <property type="entry name" value="RNA-DNA_Helicase"/>
</dbReference>
<keyword evidence="1" id="KW-0547">Nucleotide-binding</keyword>
<evidence type="ECO:0000313" key="8">
    <source>
        <dbReference type="Proteomes" id="UP000792457"/>
    </source>
</evidence>
<protein>
    <recommendedName>
        <fullName evidence="6">Exosome RNA helicase MTR4-like beta-barrel domain-containing protein</fullName>
    </recommendedName>
</protein>
<dbReference type="GO" id="GO:0016787">
    <property type="term" value="F:hydrolase activity"/>
    <property type="evidence" value="ECO:0007669"/>
    <property type="project" value="UniProtKB-KW"/>
</dbReference>
<evidence type="ECO:0000259" key="6">
    <source>
        <dbReference type="Pfam" id="PF13234"/>
    </source>
</evidence>
<proteinExistence type="predicted"/>
<comment type="caution">
    <text evidence="7">The sequence shown here is derived from an EMBL/GenBank/DDBJ whole genome shotgun (WGS) entry which is preliminary data.</text>
</comment>
<dbReference type="PANTHER" id="PTHR12131:SF7">
    <property type="entry name" value="EXOSOME RNA HELICASE MTR4"/>
    <property type="match status" value="1"/>
</dbReference>
<sequence>MDSLSSQYQKFITQPQYIVPFLQPGRMVKIKNEDDDFDWGIVINFKKKVEKGKGKSRDGGTATYVVDVLLHLAKGTGPGTQSAGGIQPRPAPTGETGEMEVVPVLLTLIHKISTVRLYFPNDLRPSDNRMSVLKAIQEVHKRFPKGVPLLDPEKDMKISDENFLGVVKKIRAFEERLYAHPLHGDSKLGVLYDLYSRKMKVGNELKGTKLELRKAKSLLQMDELKHRKRVLRRLGYCTASDVIELKGRVACELS</sequence>
<feature type="domain" description="Exosome RNA helicase MTR4-like beta-barrel" evidence="6">
    <location>
        <begin position="14"/>
        <end position="213"/>
    </location>
</feature>
<evidence type="ECO:0000256" key="5">
    <source>
        <dbReference type="SAM" id="MobiDB-lite"/>
    </source>
</evidence>
<keyword evidence="2" id="KW-0378">Hydrolase</keyword>
<dbReference type="GO" id="GO:0005524">
    <property type="term" value="F:ATP binding"/>
    <property type="evidence" value="ECO:0007669"/>
    <property type="project" value="UniProtKB-KW"/>
</dbReference>
<organism evidence="7 8">
    <name type="scientific">Ladona fulva</name>
    <name type="common">Scarce chaser dragonfly</name>
    <name type="synonym">Libellula fulva</name>
    <dbReference type="NCBI Taxonomy" id="123851"/>
    <lineage>
        <taxon>Eukaryota</taxon>
        <taxon>Metazoa</taxon>
        <taxon>Ecdysozoa</taxon>
        <taxon>Arthropoda</taxon>
        <taxon>Hexapoda</taxon>
        <taxon>Insecta</taxon>
        <taxon>Pterygota</taxon>
        <taxon>Palaeoptera</taxon>
        <taxon>Odonata</taxon>
        <taxon>Epiprocta</taxon>
        <taxon>Anisoptera</taxon>
        <taxon>Libelluloidea</taxon>
        <taxon>Libellulidae</taxon>
        <taxon>Ladona</taxon>
    </lineage>
</organism>
<dbReference type="GO" id="GO:0004386">
    <property type="term" value="F:helicase activity"/>
    <property type="evidence" value="ECO:0007669"/>
    <property type="project" value="UniProtKB-KW"/>
</dbReference>
<dbReference type="CDD" id="cd13154">
    <property type="entry name" value="KOW_Mtr4"/>
    <property type="match status" value="1"/>
</dbReference>
<dbReference type="GO" id="GO:0000460">
    <property type="term" value="P:maturation of 5.8S rRNA"/>
    <property type="evidence" value="ECO:0007669"/>
    <property type="project" value="TreeGrafter"/>
</dbReference>
<reference evidence="7" key="2">
    <citation type="submission" date="2017-10" db="EMBL/GenBank/DDBJ databases">
        <title>Ladona fulva Genome sequencing and assembly.</title>
        <authorList>
            <person name="Murali S."/>
            <person name="Richards S."/>
            <person name="Bandaranaike D."/>
            <person name="Bellair M."/>
            <person name="Blankenburg K."/>
            <person name="Chao H."/>
            <person name="Dinh H."/>
            <person name="Doddapaneni H."/>
            <person name="Dugan-Rocha S."/>
            <person name="Elkadiri S."/>
            <person name="Gnanaolivu R."/>
            <person name="Hernandez B."/>
            <person name="Skinner E."/>
            <person name="Javaid M."/>
            <person name="Lee S."/>
            <person name="Li M."/>
            <person name="Ming W."/>
            <person name="Munidasa M."/>
            <person name="Muniz J."/>
            <person name="Nguyen L."/>
            <person name="Hughes D."/>
            <person name="Osuji N."/>
            <person name="Pu L.-L."/>
            <person name="Puazo M."/>
            <person name="Qu C."/>
            <person name="Quiroz J."/>
            <person name="Raj R."/>
            <person name="Weissenberger G."/>
            <person name="Xin Y."/>
            <person name="Zou X."/>
            <person name="Han Y."/>
            <person name="Worley K."/>
            <person name="Muzny D."/>
            <person name="Gibbs R."/>
        </authorList>
    </citation>
    <scope>NUCLEOTIDE SEQUENCE</scope>
    <source>
        <strain evidence="7">Sampled in the wild</strain>
    </source>
</reference>
<dbReference type="EMBL" id="KZ308929">
    <property type="protein sequence ID" value="KAG8235609.1"/>
    <property type="molecule type" value="Genomic_DNA"/>
</dbReference>
<evidence type="ECO:0000256" key="3">
    <source>
        <dbReference type="ARBA" id="ARBA00022806"/>
    </source>
</evidence>
<feature type="region of interest" description="Disordered" evidence="5">
    <location>
        <begin position="76"/>
        <end position="96"/>
    </location>
</feature>
<dbReference type="Gene3D" id="1.10.3380.30">
    <property type="match status" value="1"/>
</dbReference>
<evidence type="ECO:0000256" key="1">
    <source>
        <dbReference type="ARBA" id="ARBA00022741"/>
    </source>
</evidence>
<gene>
    <name evidence="7" type="ORF">J437_LFUL014654</name>
</gene>
<dbReference type="Proteomes" id="UP000792457">
    <property type="component" value="Unassembled WGS sequence"/>
</dbReference>
<feature type="non-terminal residue" evidence="7">
    <location>
        <position position="1"/>
    </location>
</feature>
<dbReference type="OrthoDB" id="64767at2759"/>
<dbReference type="FunFam" id="2.40.30.300:FF:000001">
    <property type="entry name" value="Mtr4 exosome RNA helicase"/>
    <property type="match status" value="1"/>
</dbReference>